<reference evidence="3" key="1">
    <citation type="journal article" date="2013" name="Nature">
        <title>Pan genome of the phytoplankton Emiliania underpins its global distribution.</title>
        <authorList>
            <person name="Read B.A."/>
            <person name="Kegel J."/>
            <person name="Klute M.J."/>
            <person name="Kuo A."/>
            <person name="Lefebvre S.C."/>
            <person name="Maumus F."/>
            <person name="Mayer C."/>
            <person name="Miller J."/>
            <person name="Monier A."/>
            <person name="Salamov A."/>
            <person name="Young J."/>
            <person name="Aguilar M."/>
            <person name="Claverie J.M."/>
            <person name="Frickenhaus S."/>
            <person name="Gonzalez K."/>
            <person name="Herman E.K."/>
            <person name="Lin Y.C."/>
            <person name="Napier J."/>
            <person name="Ogata H."/>
            <person name="Sarno A.F."/>
            <person name="Shmutz J."/>
            <person name="Schroeder D."/>
            <person name="de Vargas C."/>
            <person name="Verret F."/>
            <person name="von Dassow P."/>
            <person name="Valentin K."/>
            <person name="Van de Peer Y."/>
            <person name="Wheeler G."/>
            <person name="Dacks J.B."/>
            <person name="Delwiche C.F."/>
            <person name="Dyhrman S.T."/>
            <person name="Glockner G."/>
            <person name="John U."/>
            <person name="Richards T."/>
            <person name="Worden A.Z."/>
            <person name="Zhang X."/>
            <person name="Grigoriev I.V."/>
            <person name="Allen A.E."/>
            <person name="Bidle K."/>
            <person name="Borodovsky M."/>
            <person name="Bowler C."/>
            <person name="Brownlee C."/>
            <person name="Cock J.M."/>
            <person name="Elias M."/>
            <person name="Gladyshev V.N."/>
            <person name="Groth M."/>
            <person name="Guda C."/>
            <person name="Hadaegh A."/>
            <person name="Iglesias-Rodriguez M.D."/>
            <person name="Jenkins J."/>
            <person name="Jones B.M."/>
            <person name="Lawson T."/>
            <person name="Leese F."/>
            <person name="Lindquist E."/>
            <person name="Lobanov A."/>
            <person name="Lomsadze A."/>
            <person name="Malik S.B."/>
            <person name="Marsh M.E."/>
            <person name="Mackinder L."/>
            <person name="Mock T."/>
            <person name="Mueller-Roeber B."/>
            <person name="Pagarete A."/>
            <person name="Parker M."/>
            <person name="Probert I."/>
            <person name="Quesneville H."/>
            <person name="Raines C."/>
            <person name="Rensing S.A."/>
            <person name="Riano-Pachon D.M."/>
            <person name="Richier S."/>
            <person name="Rokitta S."/>
            <person name="Shiraiwa Y."/>
            <person name="Soanes D.M."/>
            <person name="van der Giezen M."/>
            <person name="Wahlund T.M."/>
            <person name="Williams B."/>
            <person name="Wilson W."/>
            <person name="Wolfe G."/>
            <person name="Wurch L.L."/>
        </authorList>
    </citation>
    <scope>NUCLEOTIDE SEQUENCE</scope>
</reference>
<dbReference type="PaxDb" id="2903-EOD11039"/>
<evidence type="ECO:0000313" key="3">
    <source>
        <dbReference type="Proteomes" id="UP000013827"/>
    </source>
</evidence>
<dbReference type="AlphaFoldDB" id="A0A0D3IIF4"/>
<protein>
    <recommendedName>
        <fullName evidence="4">START domain-containing protein</fullName>
    </recommendedName>
</protein>
<organism evidence="2 3">
    <name type="scientific">Emiliania huxleyi (strain CCMP1516)</name>
    <dbReference type="NCBI Taxonomy" id="280463"/>
    <lineage>
        <taxon>Eukaryota</taxon>
        <taxon>Haptista</taxon>
        <taxon>Haptophyta</taxon>
        <taxon>Prymnesiophyceae</taxon>
        <taxon>Isochrysidales</taxon>
        <taxon>Noelaerhabdaceae</taxon>
        <taxon>Emiliania</taxon>
    </lineage>
</organism>
<dbReference type="HOGENOM" id="CLU_678697_0_0_1"/>
<sequence>MRKTKRKSRRRERSAQTCAGTDDAPTAMSDATFAAASQPPPHTLEKAASVLAAHQELLDKALKQQQARREQQRLSVQLDRQSFDQHQDERAIRRQMLDLTRSPHGPHGPPVAHMQRTQPAQGGFSLMGGLATTREAAPGTDWEGGSAGSGWSLLDAPCVATCCVVVRPAEAVDRWLYTDYRDWRRGNTAVPWKLRGVFFMDGSASGAAQKMQGCYVLDGASWTPATTRRGPRMRIYRSRPLTATYPASLRGLLRYALQSSLCCASVEFRWESDELLRARAVPSLFCGAIPCLGGAYDIVAADGLGDKDAPEGGVVWQVVRPGTMLLDQQESGAAGLSRFPHIQKELQGASVGDFMLRKIVAANGERVASQWPYYADAATESHLVRACCGCPCRGQDDGDPEADEEY</sequence>
<accession>A0A0D3IIF4</accession>
<feature type="region of interest" description="Disordered" evidence="1">
    <location>
        <begin position="1"/>
        <end position="43"/>
    </location>
</feature>
<feature type="compositionally biased region" description="Basic residues" evidence="1">
    <location>
        <begin position="1"/>
        <end position="12"/>
    </location>
</feature>
<evidence type="ECO:0000313" key="2">
    <source>
        <dbReference type="EnsemblProtists" id="EOD11039"/>
    </source>
</evidence>
<dbReference type="RefSeq" id="XP_005763468.1">
    <property type="nucleotide sequence ID" value="XM_005763411.1"/>
</dbReference>
<dbReference type="EnsemblProtists" id="EOD11039">
    <property type="protein sequence ID" value="EOD11039"/>
    <property type="gene ID" value="EMIHUDRAFT_248100"/>
</dbReference>
<keyword evidence="3" id="KW-1185">Reference proteome</keyword>
<reference evidence="2" key="2">
    <citation type="submission" date="2024-10" db="UniProtKB">
        <authorList>
            <consortium name="EnsemblProtists"/>
        </authorList>
    </citation>
    <scope>IDENTIFICATION</scope>
</reference>
<dbReference type="KEGG" id="ehx:EMIHUDRAFT_248100"/>
<proteinExistence type="predicted"/>
<dbReference type="Proteomes" id="UP000013827">
    <property type="component" value="Unassembled WGS sequence"/>
</dbReference>
<dbReference type="GeneID" id="17257187"/>
<name>A0A0D3IIF4_EMIH1</name>
<evidence type="ECO:0008006" key="4">
    <source>
        <dbReference type="Google" id="ProtNLM"/>
    </source>
</evidence>
<evidence type="ECO:0000256" key="1">
    <source>
        <dbReference type="SAM" id="MobiDB-lite"/>
    </source>
</evidence>